<dbReference type="PANTHER" id="PTHR42756:SF1">
    <property type="entry name" value="TRANSCRIPTIONAL REPRESSOR OF EMRAB OPERON"/>
    <property type="match status" value="1"/>
</dbReference>
<dbReference type="PROSITE" id="PS50995">
    <property type="entry name" value="HTH_MARR_2"/>
    <property type="match status" value="1"/>
</dbReference>
<evidence type="ECO:0000256" key="1">
    <source>
        <dbReference type="ARBA" id="ARBA00023015"/>
    </source>
</evidence>
<dbReference type="InterPro" id="IPR036390">
    <property type="entry name" value="WH_DNA-bd_sf"/>
</dbReference>
<protein>
    <submittedName>
        <fullName evidence="5">MarR family transcriptional regulator</fullName>
    </submittedName>
</protein>
<dbReference type="GO" id="GO:0003677">
    <property type="term" value="F:DNA binding"/>
    <property type="evidence" value="ECO:0007669"/>
    <property type="project" value="UniProtKB-KW"/>
</dbReference>
<sequence>MAIRFCEGCDRIRPDANGGAMRPAAMELGLLLRQTHRQASQSLGRALAPLGISSRHFGVLMLLERDGTSTQRDLVNSTGGDKAGMQRTIIELETMALIRREADAGDRRVMNLTITDAGRHLFADARRAASSVADELTAELDDAELDQLLALLQRIRRRG</sequence>
<keyword evidence="6" id="KW-1185">Reference proteome</keyword>
<dbReference type="SUPFAM" id="SSF46785">
    <property type="entry name" value="Winged helix' DNA-binding domain"/>
    <property type="match status" value="1"/>
</dbReference>
<evidence type="ECO:0000313" key="5">
    <source>
        <dbReference type="EMBL" id="QDZ15950.1"/>
    </source>
</evidence>
<dbReference type="AlphaFoldDB" id="A0A5B8M968"/>
<dbReference type="SMART" id="SM00347">
    <property type="entry name" value="HTH_MARR"/>
    <property type="match status" value="1"/>
</dbReference>
<dbReference type="Proteomes" id="UP000320216">
    <property type="component" value="Chromosome"/>
</dbReference>
<dbReference type="KEGG" id="huw:FPZ11_15275"/>
<dbReference type="GO" id="GO:0003700">
    <property type="term" value="F:DNA-binding transcription factor activity"/>
    <property type="evidence" value="ECO:0007669"/>
    <property type="project" value="InterPro"/>
</dbReference>
<gene>
    <name evidence="5" type="ORF">FPZ11_15275</name>
</gene>
<proteinExistence type="predicted"/>
<dbReference type="PRINTS" id="PR00598">
    <property type="entry name" value="HTHMARR"/>
</dbReference>
<reference evidence="5 6" key="1">
    <citation type="submission" date="2019-07" db="EMBL/GenBank/DDBJ databases">
        <title>Full genome sequence of Humibacter sp. WJ7-1.</title>
        <authorList>
            <person name="Im W.-T."/>
        </authorList>
    </citation>
    <scope>NUCLEOTIDE SEQUENCE [LARGE SCALE GENOMIC DNA]</scope>
    <source>
        <strain evidence="5 6">WJ7-1</strain>
    </source>
</reference>
<organism evidence="5 6">
    <name type="scientific">Humibacter ginsenosidimutans</name>
    <dbReference type="NCBI Taxonomy" id="2599293"/>
    <lineage>
        <taxon>Bacteria</taxon>
        <taxon>Bacillati</taxon>
        <taxon>Actinomycetota</taxon>
        <taxon>Actinomycetes</taxon>
        <taxon>Micrococcales</taxon>
        <taxon>Microbacteriaceae</taxon>
        <taxon>Humibacter</taxon>
    </lineage>
</organism>
<evidence type="ECO:0000256" key="3">
    <source>
        <dbReference type="ARBA" id="ARBA00023163"/>
    </source>
</evidence>
<evidence type="ECO:0000313" key="6">
    <source>
        <dbReference type="Proteomes" id="UP000320216"/>
    </source>
</evidence>
<feature type="domain" description="HTH marR-type" evidence="4">
    <location>
        <begin position="25"/>
        <end position="157"/>
    </location>
</feature>
<keyword evidence="1" id="KW-0805">Transcription regulation</keyword>
<dbReference type="OrthoDB" id="8966183at2"/>
<dbReference type="InterPro" id="IPR036388">
    <property type="entry name" value="WH-like_DNA-bd_sf"/>
</dbReference>
<evidence type="ECO:0000259" key="4">
    <source>
        <dbReference type="PROSITE" id="PS50995"/>
    </source>
</evidence>
<dbReference type="InterPro" id="IPR000835">
    <property type="entry name" value="HTH_MarR-typ"/>
</dbReference>
<keyword evidence="3" id="KW-0804">Transcription</keyword>
<dbReference type="PANTHER" id="PTHR42756">
    <property type="entry name" value="TRANSCRIPTIONAL REGULATOR, MARR"/>
    <property type="match status" value="1"/>
</dbReference>
<dbReference type="Pfam" id="PF12802">
    <property type="entry name" value="MarR_2"/>
    <property type="match status" value="1"/>
</dbReference>
<accession>A0A5B8M968</accession>
<dbReference type="EMBL" id="CP042305">
    <property type="protein sequence ID" value="QDZ15950.1"/>
    <property type="molecule type" value="Genomic_DNA"/>
</dbReference>
<evidence type="ECO:0000256" key="2">
    <source>
        <dbReference type="ARBA" id="ARBA00023125"/>
    </source>
</evidence>
<keyword evidence="2" id="KW-0238">DNA-binding</keyword>
<dbReference type="Gene3D" id="1.10.10.10">
    <property type="entry name" value="Winged helix-like DNA-binding domain superfamily/Winged helix DNA-binding domain"/>
    <property type="match status" value="1"/>
</dbReference>
<name>A0A5B8M968_9MICO</name>